<keyword evidence="3 5" id="KW-0408">Iron</keyword>
<dbReference type="GO" id="GO:0006805">
    <property type="term" value="P:xenobiotic metabolic process"/>
    <property type="evidence" value="ECO:0007669"/>
    <property type="project" value="TreeGrafter"/>
</dbReference>
<evidence type="ECO:0000256" key="1">
    <source>
        <dbReference type="ARBA" id="ARBA00010617"/>
    </source>
</evidence>
<evidence type="ECO:0000313" key="7">
    <source>
        <dbReference type="Proteomes" id="UP001168821"/>
    </source>
</evidence>
<keyword evidence="5" id="KW-0349">Heme</keyword>
<feature type="binding site" description="axial binding residue" evidence="5">
    <location>
        <position position="889"/>
    </location>
    <ligand>
        <name>heme</name>
        <dbReference type="ChEBI" id="CHEBI:30413"/>
    </ligand>
    <ligandPart>
        <name>Fe</name>
        <dbReference type="ChEBI" id="CHEBI:18248"/>
    </ligandPart>
</feature>
<dbReference type="SUPFAM" id="SSF48264">
    <property type="entry name" value="Cytochrome P450"/>
    <property type="match status" value="2"/>
</dbReference>
<reference evidence="6" key="1">
    <citation type="journal article" date="2023" name="G3 (Bethesda)">
        <title>Whole genome assemblies of Zophobas morio and Tenebrio molitor.</title>
        <authorList>
            <person name="Kaur S."/>
            <person name="Stinson S.A."/>
            <person name="diCenzo G.C."/>
        </authorList>
    </citation>
    <scope>NUCLEOTIDE SEQUENCE</scope>
    <source>
        <strain evidence="6">QUZm001</strain>
    </source>
</reference>
<dbReference type="Proteomes" id="UP001168821">
    <property type="component" value="Unassembled WGS sequence"/>
</dbReference>
<dbReference type="InterPro" id="IPR002401">
    <property type="entry name" value="Cyt_P450_E_grp-I"/>
</dbReference>
<sequence length="940" mass="108198">MTELMFASLGLLILIATYIYYRHQNDLPGPWNLPVIGYLHKIDPRQPNMTFLKLAQKYGPIYRLKLGLFNTVFISDAKLLKQVLMKDATLSRPPLHLFGIILGDKGIIYSPPDTWKNQRKCVSNFLRVSGSTKMSPNNEALENQIKQSVQDFIQYVQNQGNPVTLNPTEAVINYVTDITSSLILGTRNNKLVKILTHKVFKIMKQCQVTGPVNFLPFLRFLPKYRKGVKSLQDLMNEIFTTLDKIVCENEKTNNDKKLTNLVDTIMLDKSVDKVCNPDQLELLYNMFGASTETTITSILWVLLYLAHFKEVQNKVRKEIWDILEDKPPQIDDIPRLPYTEATLAEVARIRTLFPLGFPHYTTDDVCVENVTIPKNTVIMPLLWAVHMDPKAWRNPEDFYPERFLNDEEKFYQPESFLPFQAGKRICAGKDVANMIVFMFVATVLQKFKLESGNNSGSVDLSYGCDVNNTIRHKHHIPIFSIQILQPEKNPPGPWNLLIIGYLHKLDPKFPNLTLTELAEKYGPIYSIKLGLRDAVVISDAKLLKKVLMNDNTLHRPRLYLFNILFSDKGIVCCPLNVWKEKRKLVNNFLRTCVSKGSPNKETLEDQIRKYTEEFINYVRNQRTLNPLEAAAHYVTSTTSSLILGTSFTLEDKTRQTIIKNIQSAMRLGRLGGPLNFFPILRFLPKYKIIADSFKRFNGEVLQIIKDINKSTINDNWIPNLRQTFWHQSTKCNCPEIYTTEHLEHLLFEIFGASTESTLTSLLWIMLYLARYKQVQDKVRQELRDVLGTKAPQIEDSLKLPYTQATISEVARIRTVVPLGLPHYASQDINVDDFIIRKSSVVIPLLWGVHMDPKFWKNPQDFRPDRFFNEEGKFCQSKSLIPFQIGKRMCVGKDLAKMVIFLFVATVLQKVKIECREGVDLSYTFGFTLQPKAQELTFTTV</sequence>
<keyword evidence="2 5" id="KW-0479">Metal-binding</keyword>
<dbReference type="Pfam" id="PF00067">
    <property type="entry name" value="p450"/>
    <property type="match status" value="2"/>
</dbReference>
<organism evidence="6 7">
    <name type="scientific">Zophobas morio</name>
    <dbReference type="NCBI Taxonomy" id="2755281"/>
    <lineage>
        <taxon>Eukaryota</taxon>
        <taxon>Metazoa</taxon>
        <taxon>Ecdysozoa</taxon>
        <taxon>Arthropoda</taxon>
        <taxon>Hexapoda</taxon>
        <taxon>Insecta</taxon>
        <taxon>Pterygota</taxon>
        <taxon>Neoptera</taxon>
        <taxon>Endopterygota</taxon>
        <taxon>Coleoptera</taxon>
        <taxon>Polyphaga</taxon>
        <taxon>Cucujiformia</taxon>
        <taxon>Tenebrionidae</taxon>
        <taxon>Zophobas</taxon>
    </lineage>
</organism>
<keyword evidence="4" id="KW-0560">Oxidoreductase</keyword>
<dbReference type="InterPro" id="IPR001128">
    <property type="entry name" value="Cyt_P450"/>
</dbReference>
<dbReference type="GO" id="GO:0005506">
    <property type="term" value="F:iron ion binding"/>
    <property type="evidence" value="ECO:0007669"/>
    <property type="project" value="InterPro"/>
</dbReference>
<dbReference type="FunFam" id="1.10.630.10:FF:000094">
    <property type="entry name" value="cytochrome P450 2J6-like"/>
    <property type="match status" value="2"/>
</dbReference>
<dbReference type="InterPro" id="IPR036396">
    <property type="entry name" value="Cyt_P450_sf"/>
</dbReference>
<gene>
    <name evidence="6" type="ORF">Zmor_022898</name>
</gene>
<evidence type="ECO:0008006" key="8">
    <source>
        <dbReference type="Google" id="ProtNLM"/>
    </source>
</evidence>
<protein>
    <recommendedName>
        <fullName evidence="8">Cytochrome P450</fullName>
    </recommendedName>
</protein>
<dbReference type="GO" id="GO:0020037">
    <property type="term" value="F:heme binding"/>
    <property type="evidence" value="ECO:0007669"/>
    <property type="project" value="InterPro"/>
</dbReference>
<dbReference type="EMBL" id="JALNTZ010000007">
    <property type="protein sequence ID" value="KAJ3645220.1"/>
    <property type="molecule type" value="Genomic_DNA"/>
</dbReference>
<dbReference type="Gene3D" id="1.10.630.10">
    <property type="entry name" value="Cytochrome P450"/>
    <property type="match status" value="2"/>
</dbReference>
<keyword evidence="4" id="KW-0503">Monooxygenase</keyword>
<evidence type="ECO:0000256" key="4">
    <source>
        <dbReference type="ARBA" id="ARBA00023033"/>
    </source>
</evidence>
<evidence type="ECO:0000313" key="6">
    <source>
        <dbReference type="EMBL" id="KAJ3645220.1"/>
    </source>
</evidence>
<dbReference type="GO" id="GO:0006082">
    <property type="term" value="P:organic acid metabolic process"/>
    <property type="evidence" value="ECO:0007669"/>
    <property type="project" value="TreeGrafter"/>
</dbReference>
<dbReference type="GO" id="GO:0016712">
    <property type="term" value="F:oxidoreductase activity, acting on paired donors, with incorporation or reduction of molecular oxygen, reduced flavin or flavoprotein as one donor, and incorporation of one atom of oxygen"/>
    <property type="evidence" value="ECO:0007669"/>
    <property type="project" value="TreeGrafter"/>
</dbReference>
<comment type="similarity">
    <text evidence="1">Belongs to the cytochrome P450 family.</text>
</comment>
<comment type="caution">
    <text evidence="6">The sequence shown here is derived from an EMBL/GenBank/DDBJ whole genome shotgun (WGS) entry which is preliminary data.</text>
</comment>
<dbReference type="AlphaFoldDB" id="A0AA38HWC2"/>
<dbReference type="PANTHER" id="PTHR24300:SF403">
    <property type="entry name" value="CYTOCHROME P450 306A1"/>
    <property type="match status" value="1"/>
</dbReference>
<dbReference type="InterPro" id="IPR050182">
    <property type="entry name" value="Cytochrome_P450_fam2"/>
</dbReference>
<name>A0AA38HWC2_9CUCU</name>
<keyword evidence="7" id="KW-1185">Reference proteome</keyword>
<accession>A0AA38HWC2</accession>
<comment type="cofactor">
    <cofactor evidence="5">
        <name>heme</name>
        <dbReference type="ChEBI" id="CHEBI:30413"/>
    </cofactor>
</comment>
<evidence type="ECO:0000256" key="2">
    <source>
        <dbReference type="ARBA" id="ARBA00022723"/>
    </source>
</evidence>
<dbReference type="GO" id="GO:0005737">
    <property type="term" value="C:cytoplasm"/>
    <property type="evidence" value="ECO:0007669"/>
    <property type="project" value="TreeGrafter"/>
</dbReference>
<evidence type="ECO:0000256" key="5">
    <source>
        <dbReference type="PIRSR" id="PIRSR602401-1"/>
    </source>
</evidence>
<proteinExistence type="inferred from homology"/>
<dbReference type="PRINTS" id="PR00463">
    <property type="entry name" value="EP450I"/>
</dbReference>
<dbReference type="GO" id="GO:0008395">
    <property type="term" value="F:steroid hydroxylase activity"/>
    <property type="evidence" value="ECO:0007669"/>
    <property type="project" value="TreeGrafter"/>
</dbReference>
<dbReference type="PANTHER" id="PTHR24300">
    <property type="entry name" value="CYTOCHROME P450 508A4-RELATED"/>
    <property type="match status" value="1"/>
</dbReference>
<dbReference type="PRINTS" id="PR00385">
    <property type="entry name" value="P450"/>
</dbReference>
<evidence type="ECO:0000256" key="3">
    <source>
        <dbReference type="ARBA" id="ARBA00023004"/>
    </source>
</evidence>